<proteinExistence type="predicted"/>
<accession>A0A6M8EZC9</accession>
<evidence type="ECO:0000313" key="1">
    <source>
        <dbReference type="EMBL" id="QKE29927.1"/>
    </source>
</evidence>
<evidence type="ECO:0000313" key="2">
    <source>
        <dbReference type="Proteomes" id="UP000503483"/>
    </source>
</evidence>
<gene>
    <name evidence="1" type="ORF">AACT_2864</name>
</gene>
<organism evidence="1 2">
    <name type="scientific">Arcobacter acticola</name>
    <dbReference type="NCBI Taxonomy" id="1849015"/>
    <lineage>
        <taxon>Bacteria</taxon>
        <taxon>Pseudomonadati</taxon>
        <taxon>Campylobacterota</taxon>
        <taxon>Epsilonproteobacteria</taxon>
        <taxon>Campylobacterales</taxon>
        <taxon>Arcobacteraceae</taxon>
        <taxon>Arcobacter</taxon>
    </lineage>
</organism>
<dbReference type="KEGG" id="paco:AACT_2864"/>
<protein>
    <submittedName>
        <fullName evidence="1">Uncharacterized protein</fullName>
    </submittedName>
</protein>
<keyword evidence="2" id="KW-1185">Reference proteome</keyword>
<dbReference type="RefSeq" id="WP_172128112.1">
    <property type="nucleotide sequence ID" value="NZ_CP042652.1"/>
</dbReference>
<dbReference type="AlphaFoldDB" id="A0A6M8EZC9"/>
<dbReference type="Proteomes" id="UP000503483">
    <property type="component" value="Chromosome"/>
</dbReference>
<reference evidence="1 2" key="1">
    <citation type="submission" date="2019-08" db="EMBL/GenBank/DDBJ databases">
        <title>Complete genome sequence of Arcobacter acticola.</title>
        <authorList>
            <person name="Miller W."/>
        </authorList>
    </citation>
    <scope>NUCLEOTIDE SEQUENCE [LARGE SCALE GENOMIC DNA]</scope>
    <source>
        <strain evidence="1 2">KCTC 52212</strain>
    </source>
</reference>
<dbReference type="EMBL" id="CP042652">
    <property type="protein sequence ID" value="QKE29927.1"/>
    <property type="molecule type" value="Genomic_DNA"/>
</dbReference>
<sequence>MIFIGLFLFIALIIIALNLHNQSNLNEIKQYLQNNNCQDIVYSKGSYKALCDDYFTEIENSFTIDINKNSRSINYKDIKDLRVDKLNIVINSDFKIEFKEKEILDPFFKNLENKLNK</sequence>
<name>A0A6M8EZC9_9BACT</name>